<evidence type="ECO:0000313" key="4">
    <source>
        <dbReference type="EMBL" id="KAF9787378.1"/>
    </source>
</evidence>
<dbReference type="InterPro" id="IPR027417">
    <property type="entry name" value="P-loop_NTPase"/>
</dbReference>
<keyword evidence="1" id="KW-0677">Repeat</keyword>
<dbReference type="Proteomes" id="UP000736335">
    <property type="component" value="Unassembled WGS sequence"/>
</dbReference>
<dbReference type="PROSITE" id="PS50837">
    <property type="entry name" value="NACHT"/>
    <property type="match status" value="1"/>
</dbReference>
<dbReference type="PANTHER" id="PTHR10039:SF17">
    <property type="entry name" value="FUNGAL STAND N-TERMINAL GOODBYE DOMAIN-CONTAINING PROTEIN-RELATED"/>
    <property type="match status" value="1"/>
</dbReference>
<evidence type="ECO:0000259" key="3">
    <source>
        <dbReference type="PROSITE" id="PS50837"/>
    </source>
</evidence>
<accession>A0A9P6L835</accession>
<dbReference type="OrthoDB" id="5988599at2759"/>
<feature type="region of interest" description="Disordered" evidence="2">
    <location>
        <begin position="848"/>
        <end position="868"/>
    </location>
</feature>
<feature type="compositionally biased region" description="Polar residues" evidence="2">
    <location>
        <begin position="857"/>
        <end position="867"/>
    </location>
</feature>
<feature type="region of interest" description="Disordered" evidence="2">
    <location>
        <begin position="1"/>
        <end position="22"/>
    </location>
</feature>
<comment type="caution">
    <text evidence="4">The sequence shown here is derived from an EMBL/GenBank/DDBJ whole genome shotgun (WGS) entry which is preliminary data.</text>
</comment>
<reference evidence="4" key="1">
    <citation type="journal article" date="2020" name="Nat. Commun.">
        <title>Large-scale genome sequencing of mycorrhizal fungi provides insights into the early evolution of symbiotic traits.</title>
        <authorList>
            <person name="Miyauchi S."/>
            <person name="Kiss E."/>
            <person name="Kuo A."/>
            <person name="Drula E."/>
            <person name="Kohler A."/>
            <person name="Sanchez-Garcia M."/>
            <person name="Morin E."/>
            <person name="Andreopoulos B."/>
            <person name="Barry K.W."/>
            <person name="Bonito G."/>
            <person name="Buee M."/>
            <person name="Carver A."/>
            <person name="Chen C."/>
            <person name="Cichocki N."/>
            <person name="Clum A."/>
            <person name="Culley D."/>
            <person name="Crous P.W."/>
            <person name="Fauchery L."/>
            <person name="Girlanda M."/>
            <person name="Hayes R.D."/>
            <person name="Keri Z."/>
            <person name="LaButti K."/>
            <person name="Lipzen A."/>
            <person name="Lombard V."/>
            <person name="Magnuson J."/>
            <person name="Maillard F."/>
            <person name="Murat C."/>
            <person name="Nolan M."/>
            <person name="Ohm R.A."/>
            <person name="Pangilinan J."/>
            <person name="Pereira M.F."/>
            <person name="Perotto S."/>
            <person name="Peter M."/>
            <person name="Pfister S."/>
            <person name="Riley R."/>
            <person name="Sitrit Y."/>
            <person name="Stielow J.B."/>
            <person name="Szollosi G."/>
            <person name="Zifcakova L."/>
            <person name="Stursova M."/>
            <person name="Spatafora J.W."/>
            <person name="Tedersoo L."/>
            <person name="Vaario L.M."/>
            <person name="Yamada A."/>
            <person name="Yan M."/>
            <person name="Wang P."/>
            <person name="Xu J."/>
            <person name="Bruns T."/>
            <person name="Baldrian P."/>
            <person name="Vilgalys R."/>
            <person name="Dunand C."/>
            <person name="Henrissat B."/>
            <person name="Grigoriev I.V."/>
            <person name="Hibbett D."/>
            <person name="Nagy L.G."/>
            <person name="Martin F.M."/>
        </authorList>
    </citation>
    <scope>NUCLEOTIDE SEQUENCE</scope>
    <source>
        <strain evidence="4">UH-Tt-Lm1</strain>
    </source>
</reference>
<dbReference type="PANTHER" id="PTHR10039">
    <property type="entry name" value="AMELOGENIN"/>
    <property type="match status" value="1"/>
</dbReference>
<proteinExistence type="predicted"/>
<gene>
    <name evidence="4" type="ORF">BJ322DRAFT_1019804</name>
</gene>
<feature type="domain" description="NACHT" evidence="3">
    <location>
        <begin position="321"/>
        <end position="463"/>
    </location>
</feature>
<evidence type="ECO:0000256" key="1">
    <source>
        <dbReference type="ARBA" id="ARBA00022737"/>
    </source>
</evidence>
<name>A0A9P6L835_9AGAM</name>
<dbReference type="Gene3D" id="3.40.50.300">
    <property type="entry name" value="P-loop containing nucleotide triphosphate hydrolases"/>
    <property type="match status" value="1"/>
</dbReference>
<dbReference type="AlphaFoldDB" id="A0A9P6L835"/>
<protein>
    <recommendedName>
        <fullName evidence="3">NACHT domain-containing protein</fullName>
    </recommendedName>
</protein>
<organism evidence="4 5">
    <name type="scientific">Thelephora terrestris</name>
    <dbReference type="NCBI Taxonomy" id="56493"/>
    <lineage>
        <taxon>Eukaryota</taxon>
        <taxon>Fungi</taxon>
        <taxon>Dikarya</taxon>
        <taxon>Basidiomycota</taxon>
        <taxon>Agaricomycotina</taxon>
        <taxon>Agaricomycetes</taxon>
        <taxon>Thelephorales</taxon>
        <taxon>Thelephoraceae</taxon>
        <taxon>Thelephora</taxon>
    </lineage>
</organism>
<sequence length="950" mass="107643">MSNSQSKRCLEVSGEDTGQNSSKRRRLIDGAITLLDIVKESADAFPPLKSCLGAIDAFRKHYEQSKDVEDSLRDLIPWINKLENTLATAIPDINPEESARREQLTRSLERIWKRAQALSGKGKLARFLDKTRDSSTIVKLVEELRREILIYQLSQQQSIENQVSQLTKSPGVKAKIQSTLSWLGRLRVENSATGDEGGQKQQKILFGALEGIKDQLQSLSWRTSAADYQENDQDIRAACGLAEDIRDAVVEYQLHQQKALYDQSCKLIITCLIAELLVLNTCRRAHGAGYQHGDRRGCLKGTRENLLDEIERWTEDLDQSPIFWLHGLAGMGKTTIAQTIAERLFAGGRLGASFFCSSGSEDRSNLRLIFPTLAFQLAQRYPKFRSSLIYLLQSNPDIAYQSLQDQMEKLLVGPLRSADVSTVIVIDALDECKDDEPESAILPVLAESILDIPRVKLIITGRPEPHIVAGFRGPMEDLTNIFILHEISPHTITQDIRRFFEHELSKLARRRGGKEDWPTNEQLNWLCRRANGFFVYAVATVNVLGHHIEPPWDQLDTIMKSSESTACEGEVRLKVYNSLDSLYLSILLAAFHDNKAKDDDVVRSVLSCVVLAEDPLSPSAIAILKGLSFHKVQRVLELSRSLLVLPSNPNEPVRSFHKSFPDFMTDQNRCTDPRFYISPDCHQELFLCCLTTMGNPLEIIPPLPAYSLVDCAVQLPSIERRYICDALEYATRAWHKHLVMIKKQTPDVLRALSGLFEVTRFMSWVVLLKDDVCLGAIRGVIKWLKMNQRSIHIDTLIETARGHELFLHARMSHYRVWLFIHQKKRNLKRDLVFRLKLCHRRKELRALPQVRSREQGPRQTGSEQTFGFGNMSIPLIQSIHPPGMLAIDAAIENPIRQSPGTRGDSSRTALEKQREKGRREKQKAGELTLLKLVRIKKVPFGVDPKTTLRG</sequence>
<dbReference type="InterPro" id="IPR056884">
    <property type="entry name" value="NPHP3-like_N"/>
</dbReference>
<dbReference type="InterPro" id="IPR007111">
    <property type="entry name" value="NACHT_NTPase"/>
</dbReference>
<reference evidence="4" key="2">
    <citation type="submission" date="2020-11" db="EMBL/GenBank/DDBJ databases">
        <authorList>
            <consortium name="DOE Joint Genome Institute"/>
            <person name="Kuo A."/>
            <person name="Miyauchi S."/>
            <person name="Kiss E."/>
            <person name="Drula E."/>
            <person name="Kohler A."/>
            <person name="Sanchez-Garcia M."/>
            <person name="Andreopoulos B."/>
            <person name="Barry K.W."/>
            <person name="Bonito G."/>
            <person name="Buee M."/>
            <person name="Carver A."/>
            <person name="Chen C."/>
            <person name="Cichocki N."/>
            <person name="Clum A."/>
            <person name="Culley D."/>
            <person name="Crous P.W."/>
            <person name="Fauchery L."/>
            <person name="Girlanda M."/>
            <person name="Hayes R."/>
            <person name="Keri Z."/>
            <person name="Labutti K."/>
            <person name="Lipzen A."/>
            <person name="Lombard V."/>
            <person name="Magnuson J."/>
            <person name="Maillard F."/>
            <person name="Morin E."/>
            <person name="Murat C."/>
            <person name="Nolan M."/>
            <person name="Ohm R."/>
            <person name="Pangilinan J."/>
            <person name="Pereira M."/>
            <person name="Perotto S."/>
            <person name="Peter M."/>
            <person name="Riley R."/>
            <person name="Sitrit Y."/>
            <person name="Stielow B."/>
            <person name="Szollosi G."/>
            <person name="Zifcakova L."/>
            <person name="Stursova M."/>
            <person name="Spatafora J.W."/>
            <person name="Tedersoo L."/>
            <person name="Vaario L.-M."/>
            <person name="Yamada A."/>
            <person name="Yan M."/>
            <person name="Wang P."/>
            <person name="Xu J."/>
            <person name="Bruns T."/>
            <person name="Baldrian P."/>
            <person name="Vilgalys R."/>
            <person name="Henrissat B."/>
            <person name="Grigoriev I.V."/>
            <person name="Hibbett D."/>
            <person name="Nagy L.G."/>
            <person name="Martin F.M."/>
        </authorList>
    </citation>
    <scope>NUCLEOTIDE SEQUENCE</scope>
    <source>
        <strain evidence="4">UH-Tt-Lm1</strain>
    </source>
</reference>
<dbReference type="EMBL" id="WIUZ02000005">
    <property type="protein sequence ID" value="KAF9787378.1"/>
    <property type="molecule type" value="Genomic_DNA"/>
</dbReference>
<evidence type="ECO:0000256" key="2">
    <source>
        <dbReference type="SAM" id="MobiDB-lite"/>
    </source>
</evidence>
<keyword evidence="5" id="KW-1185">Reference proteome</keyword>
<evidence type="ECO:0000313" key="5">
    <source>
        <dbReference type="Proteomes" id="UP000736335"/>
    </source>
</evidence>
<feature type="compositionally biased region" description="Basic and acidic residues" evidence="2">
    <location>
        <begin position="909"/>
        <end position="923"/>
    </location>
</feature>
<feature type="region of interest" description="Disordered" evidence="2">
    <location>
        <begin position="895"/>
        <end position="923"/>
    </location>
</feature>
<dbReference type="SUPFAM" id="SSF52540">
    <property type="entry name" value="P-loop containing nucleoside triphosphate hydrolases"/>
    <property type="match status" value="1"/>
</dbReference>
<dbReference type="Pfam" id="PF24883">
    <property type="entry name" value="NPHP3_N"/>
    <property type="match status" value="1"/>
</dbReference>